<organism evidence="1 2">
    <name type="scientific">Piromyces finnis</name>
    <dbReference type="NCBI Taxonomy" id="1754191"/>
    <lineage>
        <taxon>Eukaryota</taxon>
        <taxon>Fungi</taxon>
        <taxon>Fungi incertae sedis</taxon>
        <taxon>Chytridiomycota</taxon>
        <taxon>Chytridiomycota incertae sedis</taxon>
        <taxon>Neocallimastigomycetes</taxon>
        <taxon>Neocallimastigales</taxon>
        <taxon>Neocallimastigaceae</taxon>
        <taxon>Piromyces</taxon>
    </lineage>
</organism>
<sequence>MNEKGELNEELQDWHIQNKEKCEILVRSMYIKSIGQEEDYQKYKEEYYKSNKDVNIDEISKEYNSLKKYIKNKNFKSGYNKFKEDNVEDIKTIIEDSFKYSLIREVFKDECIKYSELKNSREDSDFIKDKYDK</sequence>
<protein>
    <submittedName>
        <fullName evidence="1">Uncharacterized protein</fullName>
    </submittedName>
</protein>
<comment type="caution">
    <text evidence="1">The sequence shown here is derived from an EMBL/GenBank/DDBJ whole genome shotgun (WGS) entry which is preliminary data.</text>
</comment>
<accession>A0A1Y1VBF7</accession>
<dbReference type="Proteomes" id="UP000193719">
    <property type="component" value="Unassembled WGS sequence"/>
</dbReference>
<dbReference type="AlphaFoldDB" id="A0A1Y1VBF7"/>
<evidence type="ECO:0000313" key="1">
    <source>
        <dbReference type="EMBL" id="ORX51823.1"/>
    </source>
</evidence>
<gene>
    <name evidence="1" type="ORF">BCR36DRAFT_369731</name>
</gene>
<reference evidence="1 2" key="1">
    <citation type="submission" date="2016-08" db="EMBL/GenBank/DDBJ databases">
        <title>Genomes of anaerobic fungi encode conserved fungal cellulosomes for biomass hydrolysis.</title>
        <authorList>
            <consortium name="DOE Joint Genome Institute"/>
            <person name="Haitjema C.H."/>
            <person name="Gilmore S.P."/>
            <person name="Henske J.K."/>
            <person name="Solomon K.V."/>
            <person name="De Groot R."/>
            <person name="Kuo A."/>
            <person name="Mondo S.J."/>
            <person name="Salamov A.A."/>
            <person name="Labutti K."/>
            <person name="Zhao Z."/>
            <person name="Chiniquy J."/>
            <person name="Barry K."/>
            <person name="Brewer H.M."/>
            <person name="Purvine S.O."/>
            <person name="Wright A.T."/>
            <person name="Boxma B."/>
            <person name="Van Alen T."/>
            <person name="Hackstein J.H."/>
            <person name="Baker S.E."/>
            <person name="Grigoriev I.V."/>
            <person name="O'Malley M.A."/>
        </authorList>
    </citation>
    <scope>NUCLEOTIDE SEQUENCE [LARGE SCALE GENOMIC DNA]</scope>
    <source>
        <strain evidence="2">finn</strain>
    </source>
</reference>
<name>A0A1Y1VBF7_9FUNG</name>
<evidence type="ECO:0000313" key="2">
    <source>
        <dbReference type="Proteomes" id="UP000193719"/>
    </source>
</evidence>
<dbReference type="EMBL" id="MCFH01000017">
    <property type="protein sequence ID" value="ORX51823.1"/>
    <property type="molecule type" value="Genomic_DNA"/>
</dbReference>
<reference evidence="1 2" key="2">
    <citation type="submission" date="2016-08" db="EMBL/GenBank/DDBJ databases">
        <title>Pervasive Adenine N6-methylation of Active Genes in Fungi.</title>
        <authorList>
            <consortium name="DOE Joint Genome Institute"/>
            <person name="Mondo S.J."/>
            <person name="Dannebaum R.O."/>
            <person name="Kuo R.C."/>
            <person name="Labutti K."/>
            <person name="Haridas S."/>
            <person name="Kuo A."/>
            <person name="Salamov A."/>
            <person name="Ahrendt S.R."/>
            <person name="Lipzen A."/>
            <person name="Sullivan W."/>
            <person name="Andreopoulos W.B."/>
            <person name="Clum A."/>
            <person name="Lindquist E."/>
            <person name="Daum C."/>
            <person name="Ramamoorthy G.K."/>
            <person name="Gryganskyi A."/>
            <person name="Culley D."/>
            <person name="Magnuson J.K."/>
            <person name="James T.Y."/>
            <person name="O'Malley M.A."/>
            <person name="Stajich J.E."/>
            <person name="Spatafora J.W."/>
            <person name="Visel A."/>
            <person name="Grigoriev I.V."/>
        </authorList>
    </citation>
    <scope>NUCLEOTIDE SEQUENCE [LARGE SCALE GENOMIC DNA]</scope>
    <source>
        <strain evidence="2">finn</strain>
    </source>
</reference>
<keyword evidence="2" id="KW-1185">Reference proteome</keyword>
<proteinExistence type="predicted"/>